<reference evidence="4 5" key="1">
    <citation type="submission" date="2023-05" db="EMBL/GenBank/DDBJ databases">
        <title>Draft genome sequence of Streptomyces sp. B-S-A8 isolated from a cave soil in Thailand.</title>
        <authorList>
            <person name="Chamroensaksri N."/>
            <person name="Muangham S."/>
        </authorList>
    </citation>
    <scope>NUCLEOTIDE SEQUENCE [LARGE SCALE GENOMIC DNA]</scope>
    <source>
        <strain evidence="4 5">B-S-A8</strain>
    </source>
</reference>
<feature type="transmembrane region" description="Helical" evidence="3">
    <location>
        <begin position="24"/>
        <end position="43"/>
    </location>
</feature>
<sequence>MSNSADSSDEATKAPGRSPGLRPVRLLTAAVFALAGLIFFTSFNTAKGTNIRTDASLLKLSDLIQERSHKNGLLDEANGALREEVDALAERDNGSSEAEEAKLDALEKDAGTKKLKGEAVSVTLTDAPPGATAKLPGYPEPLPNDLVIHQQDLQAVVNALWKGGAKGIRVMDQRLISTSAVRCVGNTLILQGRVYSPPYKVTAVGEPEKLRQALAASPEIQNYMLYVNAYGLGWKVDEHRAMTLPGYSGTVDLHYAKPVE</sequence>
<evidence type="ECO:0000256" key="1">
    <source>
        <dbReference type="ARBA" id="ARBA00009108"/>
    </source>
</evidence>
<keyword evidence="5" id="KW-1185">Reference proteome</keyword>
<evidence type="ECO:0000256" key="3">
    <source>
        <dbReference type="SAM" id="Phobius"/>
    </source>
</evidence>
<proteinExistence type="inferred from homology"/>
<protein>
    <submittedName>
        <fullName evidence="4">DUF881 domain-containing protein</fullName>
    </submittedName>
</protein>
<gene>
    <name evidence="4" type="ORF">QIS99_00990</name>
</gene>
<dbReference type="Gene3D" id="3.30.70.1880">
    <property type="entry name" value="Protein of unknown function DUF881"/>
    <property type="match status" value="1"/>
</dbReference>
<dbReference type="PANTHER" id="PTHR37313:SF4">
    <property type="entry name" value="CONSERVED MEMBRANE PROTEIN-RELATED"/>
    <property type="match status" value="1"/>
</dbReference>
<evidence type="ECO:0000313" key="5">
    <source>
        <dbReference type="Proteomes" id="UP001224661"/>
    </source>
</evidence>
<keyword evidence="3" id="KW-1133">Transmembrane helix</keyword>
<accession>A0ABT6RM44</accession>
<dbReference type="EMBL" id="JASCIR010000001">
    <property type="protein sequence ID" value="MDI3384803.1"/>
    <property type="molecule type" value="Genomic_DNA"/>
</dbReference>
<evidence type="ECO:0000313" key="4">
    <source>
        <dbReference type="EMBL" id="MDI3384803.1"/>
    </source>
</evidence>
<evidence type="ECO:0000256" key="2">
    <source>
        <dbReference type="SAM" id="MobiDB-lite"/>
    </source>
</evidence>
<dbReference type="RefSeq" id="WP_282509362.1">
    <property type="nucleotide sequence ID" value="NZ_JASCIR010000001.1"/>
</dbReference>
<organism evidence="4 5">
    <name type="scientific">Streptomyces solicavernae</name>
    <dbReference type="NCBI Taxonomy" id="3043614"/>
    <lineage>
        <taxon>Bacteria</taxon>
        <taxon>Bacillati</taxon>
        <taxon>Actinomycetota</taxon>
        <taxon>Actinomycetes</taxon>
        <taxon>Kitasatosporales</taxon>
        <taxon>Streptomycetaceae</taxon>
        <taxon>Streptomyces</taxon>
    </lineage>
</organism>
<dbReference type="Proteomes" id="UP001224661">
    <property type="component" value="Unassembled WGS sequence"/>
</dbReference>
<dbReference type="PANTHER" id="PTHR37313">
    <property type="entry name" value="UPF0749 PROTEIN RV1825"/>
    <property type="match status" value="1"/>
</dbReference>
<feature type="region of interest" description="Disordered" evidence="2">
    <location>
        <begin position="1"/>
        <end position="20"/>
    </location>
</feature>
<comment type="caution">
    <text evidence="4">The sequence shown here is derived from an EMBL/GenBank/DDBJ whole genome shotgun (WGS) entry which is preliminary data.</text>
</comment>
<name>A0ABT6RM44_9ACTN</name>
<dbReference type="InterPro" id="IPR010273">
    <property type="entry name" value="DUF881"/>
</dbReference>
<keyword evidence="3" id="KW-0472">Membrane</keyword>
<dbReference type="Pfam" id="PF05949">
    <property type="entry name" value="DUF881"/>
    <property type="match status" value="1"/>
</dbReference>
<keyword evidence="3" id="KW-0812">Transmembrane</keyword>
<comment type="similarity">
    <text evidence="1">Belongs to the UPF0749 family.</text>
</comment>